<feature type="region of interest" description="Disordered" evidence="1">
    <location>
        <begin position="351"/>
        <end position="370"/>
    </location>
</feature>
<dbReference type="Proteomes" id="UP000220158">
    <property type="component" value="Unassembled WGS sequence"/>
</dbReference>
<keyword evidence="3" id="KW-1185">Reference proteome</keyword>
<name>A0A1J1GNE8_PLARL</name>
<evidence type="ECO:0000256" key="1">
    <source>
        <dbReference type="SAM" id="MobiDB-lite"/>
    </source>
</evidence>
<dbReference type="Pfam" id="PF09688">
    <property type="entry name" value="Wx5_PLAF3D7"/>
    <property type="match status" value="2"/>
</dbReference>
<sequence length="370" mass="44679">MNTFIFCLKIVTFSLLIWIFQCFFNCNSSKLMFNQNIKEEIFGLKYKRALGETSELKNENLFDDIKFIDEDPDTDEALTREQEKVPKIETTIQSRHDEDESDDEENETEELYTFHSSISEKWNSNITQMWNIFCSQTRGFDLNWRARKWYDVWHPRLSYEIYKTDVIIFETSHPIEEKKKIVDKCLGDMMKDFKHFIFQCKEEWNKWGILEAERREHQEMMLKKADDSYEKEKEKKGGSTQSVSESLYGDSDEQRKFYRKLSMDWNNMVASMWKLYILKTKGIDNIWKNKKWRKEWHSIIVLEKTELQLNFIEEKVPFRERISLFNEWTIDLLSRFDLFLKKCIAEWNERKSMESKDSGDSEGSKDVEVD</sequence>
<accession>A0A1J1GNE8</accession>
<proteinExistence type="predicted"/>
<evidence type="ECO:0000313" key="2">
    <source>
        <dbReference type="EMBL" id="CRG84008.1"/>
    </source>
</evidence>
<dbReference type="RefSeq" id="XP_028531031.1">
    <property type="nucleotide sequence ID" value="XM_028680214.1"/>
</dbReference>
<dbReference type="VEuPathDB" id="PlasmoDB:PRELSG_0017400"/>
<dbReference type="GeneID" id="39734097"/>
<organism evidence="2 3">
    <name type="scientific">Plasmodium relictum</name>
    <dbReference type="NCBI Taxonomy" id="85471"/>
    <lineage>
        <taxon>Eukaryota</taxon>
        <taxon>Sar</taxon>
        <taxon>Alveolata</taxon>
        <taxon>Apicomplexa</taxon>
        <taxon>Aconoidasida</taxon>
        <taxon>Haemosporida</taxon>
        <taxon>Plasmodiidae</taxon>
        <taxon>Plasmodium</taxon>
        <taxon>Plasmodium (Haemamoeba)</taxon>
    </lineage>
</organism>
<dbReference type="OrthoDB" id="10656675at2759"/>
<reference evidence="2 3" key="1">
    <citation type="submission" date="2015-04" db="EMBL/GenBank/DDBJ databases">
        <authorList>
            <consortium name="Pathogen Informatics"/>
        </authorList>
    </citation>
    <scope>NUCLEOTIDE SEQUENCE [LARGE SCALE GENOMIC DNA]</scope>
    <source>
        <strain evidence="2 3">SGS1</strain>
    </source>
</reference>
<dbReference type="InterPro" id="IPR006496">
    <property type="entry name" value="CHP01606_Plasmodium_spp"/>
</dbReference>
<evidence type="ECO:0000313" key="3">
    <source>
        <dbReference type="Proteomes" id="UP000220158"/>
    </source>
</evidence>
<gene>
    <name evidence="2" type="ORF">PRELSG_0017400</name>
</gene>
<protein>
    <submittedName>
        <fullName evidence="2">Uncharacterized protein</fullName>
    </submittedName>
</protein>
<dbReference type="EMBL" id="CVMU01000006">
    <property type="protein sequence ID" value="CRG84008.1"/>
    <property type="molecule type" value="Genomic_DNA"/>
</dbReference>
<dbReference type="KEGG" id="prel:PRELSG_0017400"/>
<dbReference type="AlphaFoldDB" id="A0A1J1GNE8"/>
<feature type="compositionally biased region" description="Basic and acidic residues" evidence="1">
    <location>
        <begin position="226"/>
        <end position="237"/>
    </location>
</feature>
<feature type="region of interest" description="Disordered" evidence="1">
    <location>
        <begin position="226"/>
        <end position="248"/>
    </location>
</feature>